<protein>
    <submittedName>
        <fullName evidence="2">TMhelix containing protein</fullName>
    </submittedName>
</protein>
<sequence>MPNVHPKKFNVIAGILAGALVGFGGGSVNLNYNASPNELQLLDCLTTIDNMIKSHDDNLGMVVQSLMESKIQS</sequence>
<evidence type="ECO:0000313" key="2">
    <source>
        <dbReference type="EMBL" id="AUR81567.1"/>
    </source>
</evidence>
<name>A0A2I7QJJ3_9VIRU</name>
<organism evidence="2 3">
    <name type="scientific">Vibrio phage 1.008.O._10N.286.54.E5</name>
    <dbReference type="NCBI Taxonomy" id="1881242"/>
    <lineage>
        <taxon>Viruses</taxon>
        <taxon>Varidnaviria</taxon>
        <taxon>Abadenavirae</taxon>
        <taxon>Produgelaviricota</taxon>
        <taxon>Belvinaviricetes</taxon>
        <taxon>Vinavirales</taxon>
        <taxon>Autolykiviridae</taxon>
        <taxon>Ameliavirus</taxon>
        <taxon>Ameliavirus viph1008o</taxon>
        <taxon>Paulavirus viph1008o</taxon>
    </lineage>
</organism>
<keyword evidence="1" id="KW-1133">Transmembrane helix</keyword>
<keyword evidence="1" id="KW-0472">Membrane</keyword>
<accession>A0A2I7QJJ3</accession>
<feature type="transmembrane region" description="Helical" evidence="1">
    <location>
        <begin position="12"/>
        <end position="32"/>
    </location>
</feature>
<dbReference type="EMBL" id="MG592394">
    <property type="protein sequence ID" value="AUR81567.1"/>
    <property type="molecule type" value="Genomic_DNA"/>
</dbReference>
<keyword evidence="1" id="KW-0812">Transmembrane</keyword>
<keyword evidence="3" id="KW-1185">Reference proteome</keyword>
<dbReference type="Proteomes" id="UP000276109">
    <property type="component" value="Segment"/>
</dbReference>
<gene>
    <name evidence="2" type="ORF">NVP1008O_21</name>
</gene>
<evidence type="ECO:0000313" key="3">
    <source>
        <dbReference type="Proteomes" id="UP000276109"/>
    </source>
</evidence>
<evidence type="ECO:0000256" key="1">
    <source>
        <dbReference type="SAM" id="Phobius"/>
    </source>
</evidence>
<reference evidence="2 3" key="1">
    <citation type="submission" date="2017-11" db="EMBL/GenBank/DDBJ databases">
        <title>A major lineage of nontailed dsDNA viruses as unrecognized killers of marine bacteria.</title>
        <authorList>
            <person name="Kauffman K.M."/>
            <person name="Hussain F.A."/>
            <person name="Yang J."/>
            <person name="Arevalo P."/>
            <person name="Brown J.M."/>
            <person name="Chang W.K."/>
            <person name="VanInsberghe D."/>
            <person name="Elsherbini J."/>
            <person name="Cutler M.B."/>
            <person name="Kelly L."/>
            <person name="Polz M.F."/>
        </authorList>
    </citation>
    <scope>NUCLEOTIDE SEQUENCE [LARGE SCALE GENOMIC DNA]</scope>
</reference>
<proteinExistence type="predicted"/>